<dbReference type="InterPro" id="IPR016656">
    <property type="entry name" value="TFIIE-bsu"/>
</dbReference>
<evidence type="ECO:0000313" key="3">
    <source>
        <dbReference type="Proteomes" id="UP001206925"/>
    </source>
</evidence>
<dbReference type="PANTHER" id="PTHR12716:SF8">
    <property type="entry name" value="TRANSCRIPTION INITIATION FACTOR IIE SUBUNIT BETA"/>
    <property type="match status" value="1"/>
</dbReference>
<accession>A0AAD5CZM6</accession>
<proteinExistence type="predicted"/>
<sequence>EEEPTAAEGGATAAELGRSYGRRREEIGGGRVRYLSTAFDMHTNGNKLRRRKPYLIENKTLVPRNREIVEYTRQSFTAEQINEACNVDVKGNMAVFVSLTRSPKVSYDGNYFSYKPTHDVKDKKELLRLIQKFAEGIAVADLEDAYGTVMKDLQALEDECQIWLLQGSDLQEVIAYPNDPRVSIKVDDELKQRFRSTKLPCDMLDIEQELQENGMKPATDTAKRILMAQNATVLIKP</sequence>
<dbReference type="PANTHER" id="PTHR12716">
    <property type="entry name" value="TRANSCRIPTION INITIATION FACTOR IIE, BETA SUBUNIT"/>
    <property type="match status" value="1"/>
</dbReference>
<dbReference type="Proteomes" id="UP001206925">
    <property type="component" value="Unassembled WGS sequence"/>
</dbReference>
<keyword evidence="3" id="KW-1185">Reference proteome</keyword>
<organism evidence="2 3">
    <name type="scientific">Ambrosia artemisiifolia</name>
    <name type="common">Common ragweed</name>
    <dbReference type="NCBI Taxonomy" id="4212"/>
    <lineage>
        <taxon>Eukaryota</taxon>
        <taxon>Viridiplantae</taxon>
        <taxon>Streptophyta</taxon>
        <taxon>Embryophyta</taxon>
        <taxon>Tracheophyta</taxon>
        <taxon>Spermatophyta</taxon>
        <taxon>Magnoliopsida</taxon>
        <taxon>eudicotyledons</taxon>
        <taxon>Gunneridae</taxon>
        <taxon>Pentapetalae</taxon>
        <taxon>asterids</taxon>
        <taxon>campanulids</taxon>
        <taxon>Asterales</taxon>
        <taxon>Asteraceae</taxon>
        <taxon>Asteroideae</taxon>
        <taxon>Heliantheae alliance</taxon>
        <taxon>Heliantheae</taxon>
        <taxon>Ambrosia</taxon>
    </lineage>
</organism>
<evidence type="ECO:0000313" key="2">
    <source>
        <dbReference type="EMBL" id="KAI7750884.1"/>
    </source>
</evidence>
<feature type="domain" description="TFA2 Winged helix" evidence="1">
    <location>
        <begin position="121"/>
        <end position="178"/>
    </location>
</feature>
<protein>
    <recommendedName>
        <fullName evidence="1">TFA2 Winged helix domain-containing protein</fullName>
    </recommendedName>
</protein>
<evidence type="ECO:0000259" key="1">
    <source>
        <dbReference type="Pfam" id="PF18121"/>
    </source>
</evidence>
<dbReference type="GO" id="GO:0005673">
    <property type="term" value="C:transcription factor TFIIE complex"/>
    <property type="evidence" value="ECO:0007669"/>
    <property type="project" value="InterPro"/>
</dbReference>
<feature type="non-terminal residue" evidence="2">
    <location>
        <position position="237"/>
    </location>
</feature>
<dbReference type="InterPro" id="IPR040501">
    <property type="entry name" value="TFA2_Winged_2"/>
</dbReference>
<name>A0AAD5CZM6_AMBAR</name>
<reference evidence="2" key="1">
    <citation type="submission" date="2022-06" db="EMBL/GenBank/DDBJ databases">
        <title>Uncovering the hologenomic basis of an extraordinary plant invasion.</title>
        <authorList>
            <person name="Bieker V.C."/>
            <person name="Martin M.D."/>
            <person name="Gilbert T."/>
            <person name="Hodgins K."/>
            <person name="Battlay P."/>
            <person name="Petersen B."/>
            <person name="Wilson J."/>
        </authorList>
    </citation>
    <scope>NUCLEOTIDE SEQUENCE</scope>
    <source>
        <strain evidence="2">AA19_3_7</strain>
        <tissue evidence="2">Leaf</tissue>
    </source>
</reference>
<dbReference type="AlphaFoldDB" id="A0AAD5CZM6"/>
<gene>
    <name evidence="2" type="ORF">M8C21_026668</name>
</gene>
<dbReference type="GO" id="GO:0006367">
    <property type="term" value="P:transcription initiation at RNA polymerase II promoter"/>
    <property type="evidence" value="ECO:0007669"/>
    <property type="project" value="InterPro"/>
</dbReference>
<dbReference type="EMBL" id="JAMZMK010006067">
    <property type="protein sequence ID" value="KAI7750884.1"/>
    <property type="molecule type" value="Genomic_DNA"/>
</dbReference>
<comment type="caution">
    <text evidence="2">The sequence shown here is derived from an EMBL/GenBank/DDBJ whole genome shotgun (WGS) entry which is preliminary data.</text>
</comment>
<dbReference type="GO" id="GO:0001097">
    <property type="term" value="F:TFIIH-class transcription factor complex binding"/>
    <property type="evidence" value="ECO:0007669"/>
    <property type="project" value="TreeGrafter"/>
</dbReference>
<dbReference type="Pfam" id="PF18121">
    <property type="entry name" value="TFA2_Winged_2"/>
    <property type="match status" value="1"/>
</dbReference>